<gene>
    <name evidence="1" type="ORF">QR695_10230</name>
</gene>
<accession>A0ABT7MQ98</accession>
<protein>
    <submittedName>
        <fullName evidence="1">Uncharacterized protein</fullName>
    </submittedName>
</protein>
<sequence length="187" mass="21495">MSLIRIDPNVYDVWSALPTYFQEASPFYVEGQIDEATAWIEILEYGIVAEVEVMLVETTQRPFDRYWRMEATPEVTAYSLVDVVGLDFHHPLLRAGMYDGDTNDVIRAKWEQGYRVPSAKWTRESFRAHLANEQAMLQLAPTTVCEACGDDLNRFGAFGVRLMEYHFEAGSGTWLCPTCHKARHYNM</sequence>
<reference evidence="1 2" key="1">
    <citation type="submission" date="2023-06" db="EMBL/GenBank/DDBJ databases">
        <title>Influencing factors and mechanism of Cr(VI) reduction by facultative anaerobic Exiguobacterium sp. PY14.</title>
        <authorList>
            <person name="Zou L."/>
        </authorList>
    </citation>
    <scope>NUCLEOTIDE SEQUENCE [LARGE SCALE GENOMIC DNA]</scope>
    <source>
        <strain evidence="1 2">PY14</strain>
    </source>
</reference>
<dbReference type="Proteomes" id="UP001230807">
    <property type="component" value="Unassembled WGS sequence"/>
</dbReference>
<dbReference type="EMBL" id="JASWER010000007">
    <property type="protein sequence ID" value="MDL5377380.1"/>
    <property type="molecule type" value="Genomic_DNA"/>
</dbReference>
<evidence type="ECO:0000313" key="1">
    <source>
        <dbReference type="EMBL" id="MDL5377380.1"/>
    </source>
</evidence>
<dbReference type="RefSeq" id="WP_286038416.1">
    <property type="nucleotide sequence ID" value="NZ_JASWER010000007.1"/>
</dbReference>
<name>A0ABT7MQ98_9BACL</name>
<comment type="caution">
    <text evidence="1">The sequence shown here is derived from an EMBL/GenBank/DDBJ whole genome shotgun (WGS) entry which is preliminary data.</text>
</comment>
<organism evidence="1 2">
    <name type="scientific">Exiguobacterium mexicanum</name>
    <dbReference type="NCBI Taxonomy" id="340146"/>
    <lineage>
        <taxon>Bacteria</taxon>
        <taxon>Bacillati</taxon>
        <taxon>Bacillota</taxon>
        <taxon>Bacilli</taxon>
        <taxon>Bacillales</taxon>
        <taxon>Bacillales Family XII. Incertae Sedis</taxon>
        <taxon>Exiguobacterium</taxon>
    </lineage>
</organism>
<evidence type="ECO:0000313" key="2">
    <source>
        <dbReference type="Proteomes" id="UP001230807"/>
    </source>
</evidence>
<proteinExistence type="predicted"/>
<keyword evidence="2" id="KW-1185">Reference proteome</keyword>